<dbReference type="PRINTS" id="PR01504">
    <property type="entry name" value="PNCREATITSAP"/>
</dbReference>
<comment type="caution">
    <text evidence="4">The sequence shown here is derived from an EMBL/GenBank/DDBJ whole genome shotgun (WGS) entry which is preliminary data.</text>
</comment>
<keyword evidence="2" id="KW-1133">Transmembrane helix</keyword>
<keyword evidence="2" id="KW-0472">Membrane</keyword>
<evidence type="ECO:0000256" key="1">
    <source>
        <dbReference type="ARBA" id="ARBA00022734"/>
    </source>
</evidence>
<protein>
    <submittedName>
        <fullName evidence="4">Regenerating islet-derived protein 3-alpha</fullName>
    </submittedName>
</protein>
<evidence type="ECO:0000313" key="5">
    <source>
        <dbReference type="Proteomes" id="UP001623349"/>
    </source>
</evidence>
<keyword evidence="1" id="KW-0430">Lectin</keyword>
<evidence type="ECO:0000256" key="2">
    <source>
        <dbReference type="SAM" id="Phobius"/>
    </source>
</evidence>
<evidence type="ECO:0000313" key="4">
    <source>
        <dbReference type="EMBL" id="GAB1290949.1"/>
    </source>
</evidence>
<organism evidence="4 5">
    <name type="scientific">Apodemus speciosus</name>
    <name type="common">Large Japanese field mouse</name>
    <dbReference type="NCBI Taxonomy" id="105296"/>
    <lineage>
        <taxon>Eukaryota</taxon>
        <taxon>Metazoa</taxon>
        <taxon>Chordata</taxon>
        <taxon>Craniata</taxon>
        <taxon>Vertebrata</taxon>
        <taxon>Euteleostomi</taxon>
        <taxon>Mammalia</taxon>
        <taxon>Eutheria</taxon>
        <taxon>Euarchontoglires</taxon>
        <taxon>Glires</taxon>
        <taxon>Rodentia</taxon>
        <taxon>Myomorpha</taxon>
        <taxon>Muroidea</taxon>
        <taxon>Muridae</taxon>
        <taxon>Murinae</taxon>
        <taxon>Apodemus</taxon>
    </lineage>
</organism>
<dbReference type="InterPro" id="IPR016186">
    <property type="entry name" value="C-type_lectin-like/link_sf"/>
</dbReference>
<reference evidence="4 5" key="1">
    <citation type="submission" date="2024-08" db="EMBL/GenBank/DDBJ databases">
        <title>The draft genome of Apodemus speciosus.</title>
        <authorList>
            <person name="Nabeshima K."/>
            <person name="Suzuki S."/>
            <person name="Onuma M."/>
        </authorList>
    </citation>
    <scope>NUCLEOTIDE SEQUENCE [LARGE SCALE GENOMIC DNA]</scope>
    <source>
        <strain evidence="4">IB14-021</strain>
    </source>
</reference>
<dbReference type="SMART" id="SM00034">
    <property type="entry name" value="CLECT"/>
    <property type="match status" value="1"/>
</dbReference>
<dbReference type="PROSITE" id="PS50041">
    <property type="entry name" value="C_TYPE_LECTIN_2"/>
    <property type="match status" value="1"/>
</dbReference>
<keyword evidence="2" id="KW-0812">Transmembrane</keyword>
<dbReference type="Proteomes" id="UP001623349">
    <property type="component" value="Unassembled WGS sequence"/>
</dbReference>
<dbReference type="Pfam" id="PF00059">
    <property type="entry name" value="Lectin_C"/>
    <property type="match status" value="1"/>
</dbReference>
<feature type="transmembrane region" description="Helical" evidence="2">
    <location>
        <begin position="48"/>
        <end position="68"/>
    </location>
</feature>
<dbReference type="EMBL" id="BAAFST010000006">
    <property type="protein sequence ID" value="GAB1290949.1"/>
    <property type="molecule type" value="Genomic_DNA"/>
</dbReference>
<feature type="domain" description="C-type lectin" evidence="3">
    <location>
        <begin position="93"/>
        <end position="203"/>
    </location>
</feature>
<name>A0ABQ0EV96_APOSI</name>
<proteinExistence type="predicted"/>
<dbReference type="Gene3D" id="3.10.100.10">
    <property type="entry name" value="Mannose-Binding Protein A, subunit A"/>
    <property type="match status" value="1"/>
</dbReference>
<dbReference type="InterPro" id="IPR016187">
    <property type="entry name" value="CTDL_fold"/>
</dbReference>
<dbReference type="SUPFAM" id="SSF56436">
    <property type="entry name" value="C-type lectin-like"/>
    <property type="match status" value="1"/>
</dbReference>
<dbReference type="InterPro" id="IPR050111">
    <property type="entry name" value="C-type_lectin/snaclec_domain"/>
</dbReference>
<keyword evidence="5" id="KW-1185">Reference proteome</keyword>
<dbReference type="PANTHER" id="PTHR22803">
    <property type="entry name" value="MANNOSE, PHOSPHOLIPASE, LECTIN RECEPTOR RELATED"/>
    <property type="match status" value="1"/>
</dbReference>
<evidence type="ECO:0000259" key="3">
    <source>
        <dbReference type="PROSITE" id="PS50041"/>
    </source>
</evidence>
<sequence>MSANSRVKLTRQQTSRIGPEVHCAQGTKCEDLPRKNCPAFCSLEDKMLSHLTLNSIFWMLLFCLLFLFQVQGEDSQKELPSPRTSCPTGSKAYRSHCYALVLTLKSWFQADLACQKRPSGHLVSILSGGEASFVSSLVNGRVNNFQDIWIGLHDPTMRSTTDGGGWEWSNSDVLNYINWDGDPSSAVNRGHCGSLTAASEFKQ</sequence>
<dbReference type="InterPro" id="IPR001304">
    <property type="entry name" value="C-type_lectin-like"/>
</dbReference>
<gene>
    <name evidence="4" type="ORF">APTSU1_000617900</name>
</gene>
<accession>A0ABQ0EV96</accession>